<sequence length="398" mass="43423">MNDMPACAPQTTQQFLVSHGGPFYELQRRLRLLHEHALMSGRRAVVFIGLAWGIPLLLGLPQSLSFDVSSGLTYVADVTVWARFVIGIGALVFAEQQVEKSLQEKLQQAVSASIIAPSSLTEAAYAVNQALVRRNSRIAEVLCVLIAAVAACVVLRHHYMVDASSWAVVASPMGNSVTPAGWWSIIVSIPLFWFLTARGLWRHLVWSLLLRRLARLDLCLVSTHPDGKGGIAFLADYPNAYTTCVFGVSCAVAATIAQNLLHETATITNITILMAAWLVIILALFAFPLSAFTRPLSHLKRVSMARLGAQATQYHRMVERKLIGSNVAVAATSEDRRDQEVADPTKQFELTRKLSIVLLSRSTLLPVSAAALVPFAIVASTKVPIKEVLSLVKKLLLL</sequence>
<evidence type="ECO:0000313" key="3">
    <source>
        <dbReference type="Proteomes" id="UP000311605"/>
    </source>
</evidence>
<dbReference type="OrthoDB" id="5493434at2"/>
<feature type="transmembrane region" description="Helical" evidence="1">
    <location>
        <begin position="180"/>
        <end position="201"/>
    </location>
</feature>
<feature type="transmembrane region" description="Helical" evidence="1">
    <location>
        <begin position="141"/>
        <end position="160"/>
    </location>
</feature>
<reference evidence="2 3" key="1">
    <citation type="submission" date="2019-06" db="EMBL/GenBank/DDBJ databases">
        <title>The draft genome of Rhizobium smilacinae PTYR-5.</title>
        <authorList>
            <person name="Liu L."/>
            <person name="Li L."/>
            <person name="Zhang X."/>
        </authorList>
    </citation>
    <scope>NUCLEOTIDE SEQUENCE [LARGE SCALE GENOMIC DNA]</scope>
    <source>
        <strain evidence="2 3">PTYR-5</strain>
    </source>
</reference>
<gene>
    <name evidence="2" type="ORF">FHP24_24750</name>
</gene>
<evidence type="ECO:0000256" key="1">
    <source>
        <dbReference type="SAM" id="Phobius"/>
    </source>
</evidence>
<feature type="transmembrane region" description="Helical" evidence="1">
    <location>
        <begin position="267"/>
        <end position="292"/>
    </location>
</feature>
<keyword evidence="1" id="KW-0812">Transmembrane</keyword>
<dbReference type="EMBL" id="VDMN01000007">
    <property type="protein sequence ID" value="TNM60999.1"/>
    <property type="molecule type" value="Genomic_DNA"/>
</dbReference>
<keyword evidence="1" id="KW-1133">Transmembrane helix</keyword>
<keyword evidence="3" id="KW-1185">Reference proteome</keyword>
<organism evidence="2 3">
    <name type="scientific">Aliirhizobium smilacinae</name>
    <dbReference type="NCBI Taxonomy" id="1395944"/>
    <lineage>
        <taxon>Bacteria</taxon>
        <taxon>Pseudomonadati</taxon>
        <taxon>Pseudomonadota</taxon>
        <taxon>Alphaproteobacteria</taxon>
        <taxon>Hyphomicrobiales</taxon>
        <taxon>Rhizobiaceae</taxon>
        <taxon>Aliirhizobium</taxon>
    </lineage>
</organism>
<proteinExistence type="predicted"/>
<keyword evidence="1" id="KW-0472">Membrane</keyword>
<feature type="transmembrane region" description="Helical" evidence="1">
    <location>
        <begin position="240"/>
        <end position="261"/>
    </location>
</feature>
<evidence type="ECO:0000313" key="2">
    <source>
        <dbReference type="EMBL" id="TNM60999.1"/>
    </source>
</evidence>
<feature type="transmembrane region" description="Helical" evidence="1">
    <location>
        <begin position="72"/>
        <end position="94"/>
    </location>
</feature>
<name>A0A5C4XCG9_9HYPH</name>
<dbReference type="Proteomes" id="UP000311605">
    <property type="component" value="Unassembled WGS sequence"/>
</dbReference>
<comment type="caution">
    <text evidence="2">The sequence shown here is derived from an EMBL/GenBank/DDBJ whole genome shotgun (WGS) entry which is preliminary data.</text>
</comment>
<accession>A0A5C4XCG9</accession>
<protein>
    <submittedName>
        <fullName evidence="2">Uncharacterized protein</fullName>
    </submittedName>
</protein>
<dbReference type="RefSeq" id="WP_139678905.1">
    <property type="nucleotide sequence ID" value="NZ_VDMN01000007.1"/>
</dbReference>
<dbReference type="AlphaFoldDB" id="A0A5C4XCG9"/>
<feature type="transmembrane region" description="Helical" evidence="1">
    <location>
        <begin position="356"/>
        <end position="379"/>
    </location>
</feature>
<feature type="transmembrane region" description="Helical" evidence="1">
    <location>
        <begin position="44"/>
        <end position="60"/>
    </location>
</feature>